<evidence type="ECO:0000313" key="2">
    <source>
        <dbReference type="Proteomes" id="UP001642540"/>
    </source>
</evidence>
<protein>
    <submittedName>
        <fullName evidence="1">Uncharacterized protein</fullName>
    </submittedName>
</protein>
<reference evidence="1 2" key="1">
    <citation type="submission" date="2024-08" db="EMBL/GenBank/DDBJ databases">
        <authorList>
            <person name="Cucini C."/>
            <person name="Frati F."/>
        </authorList>
    </citation>
    <scope>NUCLEOTIDE SEQUENCE [LARGE SCALE GENOMIC DNA]</scope>
</reference>
<accession>A0ABP1RJ34</accession>
<dbReference type="Proteomes" id="UP001642540">
    <property type="component" value="Unassembled WGS sequence"/>
</dbReference>
<sequence length="88" mass="9649">MGQKGQLKRMGMIWHKRRGKSGENTLCPARNRQVHELAMSALGAIVQAAYEACFGIVVVVASPLGVNVAAFKIHRQQFLKDSQSVTNL</sequence>
<evidence type="ECO:0000313" key="1">
    <source>
        <dbReference type="EMBL" id="CAL8129002.1"/>
    </source>
</evidence>
<name>A0ABP1RJ34_9HEXA</name>
<gene>
    <name evidence="1" type="ORF">ODALV1_LOCUS22761</name>
</gene>
<proteinExistence type="predicted"/>
<organism evidence="1 2">
    <name type="scientific">Orchesella dallaii</name>
    <dbReference type="NCBI Taxonomy" id="48710"/>
    <lineage>
        <taxon>Eukaryota</taxon>
        <taxon>Metazoa</taxon>
        <taxon>Ecdysozoa</taxon>
        <taxon>Arthropoda</taxon>
        <taxon>Hexapoda</taxon>
        <taxon>Collembola</taxon>
        <taxon>Entomobryomorpha</taxon>
        <taxon>Entomobryoidea</taxon>
        <taxon>Orchesellidae</taxon>
        <taxon>Orchesellinae</taxon>
        <taxon>Orchesella</taxon>
    </lineage>
</organism>
<keyword evidence="2" id="KW-1185">Reference proteome</keyword>
<dbReference type="EMBL" id="CAXLJM020000075">
    <property type="protein sequence ID" value="CAL8129002.1"/>
    <property type="molecule type" value="Genomic_DNA"/>
</dbReference>
<comment type="caution">
    <text evidence="1">The sequence shown here is derived from an EMBL/GenBank/DDBJ whole genome shotgun (WGS) entry which is preliminary data.</text>
</comment>